<name>A0A392TZH1_9FABA</name>
<evidence type="ECO:0000313" key="1">
    <source>
        <dbReference type="EMBL" id="MCI66583.1"/>
    </source>
</evidence>
<comment type="caution">
    <text evidence="1">The sequence shown here is derived from an EMBL/GenBank/DDBJ whole genome shotgun (WGS) entry which is preliminary data.</text>
</comment>
<dbReference type="AlphaFoldDB" id="A0A392TZH1"/>
<accession>A0A392TZH1</accession>
<evidence type="ECO:0000313" key="2">
    <source>
        <dbReference type="Proteomes" id="UP000265520"/>
    </source>
</evidence>
<proteinExistence type="predicted"/>
<sequence>MLNIEKLQEGVLETSATEQWCSRQNDSGNVVIGTVATTVIGTWIMVVRKREENEGVVKEDVIR</sequence>
<dbReference type="Proteomes" id="UP000265520">
    <property type="component" value="Unassembled WGS sequence"/>
</dbReference>
<protein>
    <submittedName>
        <fullName evidence="1">Uncharacterized protein</fullName>
    </submittedName>
</protein>
<organism evidence="1 2">
    <name type="scientific">Trifolium medium</name>
    <dbReference type="NCBI Taxonomy" id="97028"/>
    <lineage>
        <taxon>Eukaryota</taxon>
        <taxon>Viridiplantae</taxon>
        <taxon>Streptophyta</taxon>
        <taxon>Embryophyta</taxon>
        <taxon>Tracheophyta</taxon>
        <taxon>Spermatophyta</taxon>
        <taxon>Magnoliopsida</taxon>
        <taxon>eudicotyledons</taxon>
        <taxon>Gunneridae</taxon>
        <taxon>Pentapetalae</taxon>
        <taxon>rosids</taxon>
        <taxon>fabids</taxon>
        <taxon>Fabales</taxon>
        <taxon>Fabaceae</taxon>
        <taxon>Papilionoideae</taxon>
        <taxon>50 kb inversion clade</taxon>
        <taxon>NPAAA clade</taxon>
        <taxon>Hologalegina</taxon>
        <taxon>IRL clade</taxon>
        <taxon>Trifolieae</taxon>
        <taxon>Trifolium</taxon>
    </lineage>
</organism>
<reference evidence="1 2" key="1">
    <citation type="journal article" date="2018" name="Front. Plant Sci.">
        <title>Red Clover (Trifolium pratense) and Zigzag Clover (T. medium) - A Picture of Genomic Similarities and Differences.</title>
        <authorList>
            <person name="Dluhosova J."/>
            <person name="Istvanek J."/>
            <person name="Nedelnik J."/>
            <person name="Repkova J."/>
        </authorList>
    </citation>
    <scope>NUCLEOTIDE SEQUENCE [LARGE SCALE GENOMIC DNA]</scope>
    <source>
        <strain evidence="2">cv. 10/8</strain>
        <tissue evidence="1">Leaf</tissue>
    </source>
</reference>
<dbReference type="EMBL" id="LXQA010698237">
    <property type="protein sequence ID" value="MCI66583.1"/>
    <property type="molecule type" value="Genomic_DNA"/>
</dbReference>
<keyword evidence="2" id="KW-1185">Reference proteome</keyword>